<feature type="chain" id="PRO_5047273258" evidence="1">
    <location>
        <begin position="27"/>
        <end position="555"/>
    </location>
</feature>
<gene>
    <name evidence="2" type="ORF">CLO192961_LOCUS59161</name>
</gene>
<keyword evidence="3" id="KW-1185">Reference proteome</keyword>
<protein>
    <submittedName>
        <fullName evidence="2">Uncharacterized protein</fullName>
    </submittedName>
</protein>
<reference evidence="2 3" key="1">
    <citation type="submission" date="2019-06" db="EMBL/GenBank/DDBJ databases">
        <authorList>
            <person name="Broberg M."/>
        </authorList>
    </citation>
    <scope>NUCLEOTIDE SEQUENCE [LARGE SCALE GENOMIC DNA]</scope>
</reference>
<dbReference type="Proteomes" id="UP000766486">
    <property type="component" value="Unassembled WGS sequence"/>
</dbReference>
<accession>A0ABY6TT16</accession>
<evidence type="ECO:0000313" key="2">
    <source>
        <dbReference type="EMBL" id="VUC21618.1"/>
    </source>
</evidence>
<proteinExistence type="predicted"/>
<keyword evidence="1" id="KW-0732">Signal</keyword>
<organism evidence="2 3">
    <name type="scientific">Bionectria ochroleuca</name>
    <name type="common">Gliocladium roseum</name>
    <dbReference type="NCBI Taxonomy" id="29856"/>
    <lineage>
        <taxon>Eukaryota</taxon>
        <taxon>Fungi</taxon>
        <taxon>Dikarya</taxon>
        <taxon>Ascomycota</taxon>
        <taxon>Pezizomycotina</taxon>
        <taxon>Sordariomycetes</taxon>
        <taxon>Hypocreomycetidae</taxon>
        <taxon>Hypocreales</taxon>
        <taxon>Bionectriaceae</taxon>
        <taxon>Clonostachys</taxon>
    </lineage>
</organism>
<sequence>MKWRANHSGVLLHAVVMLLLPLSCLGYYGQPLHFPTSFGQPLQCLAKQDGLQSPTAGLPTSRPFGIPAYQRIRITTGADFDRLMPLLRAYIQEPSLAATVTEIILDLDCWDGTTFTPSTPDQLTKEGIELFSPLFDSGYNAVENHIHNLELGDELTRDTLYWVRWKIYEQTGAWKGPVRLRDEYNSHFAESAAVVLFSICHNISTLHIGYIGPHERPVREYFMKSNYGLLPKPGLQKLRDVVVISGTVCGDMDNNYVTVDLLEYMQYFHRLPAIESFAIDGVQEWEPERTIFVPWTSNMKRIHIGHSAFYARIFDTTLSIPKALEELEISIGGLFFWHGDEVFSHPSRMGRALEAHKKTLRVLDLDIDCGFQFIKPEHWEKDDLINYPGYDWEWFNYSKNTYGEEYFQMDSDISSGPVQVLKPKNKRPGTTIGSLHDFYALTHLRISIKAILGYTDPWEPPYELYRPPPSHLIDMLPPSLEYLCIYNYILGANPHFDFQIEEFMKHRAERLPKLKEVWGVDVTVLGASGTYSDWPDDVFWVRPVNRLDWREVGLG</sequence>
<feature type="signal peptide" evidence="1">
    <location>
        <begin position="1"/>
        <end position="26"/>
    </location>
</feature>
<name>A0ABY6TT16_BIOOC</name>
<dbReference type="EMBL" id="CABFNS010000428">
    <property type="protein sequence ID" value="VUC21618.1"/>
    <property type="molecule type" value="Genomic_DNA"/>
</dbReference>
<evidence type="ECO:0000313" key="3">
    <source>
        <dbReference type="Proteomes" id="UP000766486"/>
    </source>
</evidence>
<comment type="caution">
    <text evidence="2">The sequence shown here is derived from an EMBL/GenBank/DDBJ whole genome shotgun (WGS) entry which is preliminary data.</text>
</comment>
<evidence type="ECO:0000256" key="1">
    <source>
        <dbReference type="SAM" id="SignalP"/>
    </source>
</evidence>